<sequence>PDLLPVQCWQIGGHGENIYIKAPPGSQAGCQGTPPRVQDSMLSRSCWVAASGVGFRDKEGQRQQNSSWKRQTPPLCLLQ</sequence>
<evidence type="ECO:0000313" key="3">
    <source>
        <dbReference type="Proteomes" id="UP000694552"/>
    </source>
</evidence>
<dbReference type="Proteomes" id="UP000694552">
    <property type="component" value="Unplaced"/>
</dbReference>
<evidence type="ECO:0000256" key="1">
    <source>
        <dbReference type="SAM" id="MobiDB-lite"/>
    </source>
</evidence>
<keyword evidence="3" id="KW-1185">Reference proteome</keyword>
<proteinExistence type="predicted"/>
<evidence type="ECO:0000313" key="2">
    <source>
        <dbReference type="Ensembl" id="ENSOSUP00000001101.1"/>
    </source>
</evidence>
<dbReference type="AlphaFoldDB" id="A0A8C8E4S1"/>
<reference evidence="2" key="2">
    <citation type="submission" date="2025-09" db="UniProtKB">
        <authorList>
            <consortium name="Ensembl"/>
        </authorList>
    </citation>
    <scope>IDENTIFICATION</scope>
</reference>
<name>A0A8C8E4S1_9STRI</name>
<organism evidence="2 3">
    <name type="scientific">Otus sunia</name>
    <name type="common">Oriental scops-owl</name>
    <dbReference type="NCBI Taxonomy" id="257818"/>
    <lineage>
        <taxon>Eukaryota</taxon>
        <taxon>Metazoa</taxon>
        <taxon>Chordata</taxon>
        <taxon>Craniata</taxon>
        <taxon>Vertebrata</taxon>
        <taxon>Euteleostomi</taxon>
        <taxon>Archelosauria</taxon>
        <taxon>Archosauria</taxon>
        <taxon>Dinosauria</taxon>
        <taxon>Saurischia</taxon>
        <taxon>Theropoda</taxon>
        <taxon>Coelurosauria</taxon>
        <taxon>Aves</taxon>
        <taxon>Neognathae</taxon>
        <taxon>Neoaves</taxon>
        <taxon>Telluraves</taxon>
        <taxon>Strigiformes</taxon>
        <taxon>Strigidae</taxon>
        <taxon>Otus</taxon>
    </lineage>
</organism>
<reference evidence="2" key="1">
    <citation type="submission" date="2025-08" db="UniProtKB">
        <authorList>
            <consortium name="Ensembl"/>
        </authorList>
    </citation>
    <scope>IDENTIFICATION</scope>
</reference>
<accession>A0A8C8E4S1</accession>
<feature type="region of interest" description="Disordered" evidence="1">
    <location>
        <begin position="57"/>
        <end position="79"/>
    </location>
</feature>
<dbReference type="Ensembl" id="ENSOSUT00000001121.1">
    <property type="protein sequence ID" value="ENSOSUP00000001101.1"/>
    <property type="gene ID" value="ENSOSUG00000000829.1"/>
</dbReference>
<protein>
    <submittedName>
        <fullName evidence="2">Uncharacterized protein</fullName>
    </submittedName>
</protein>